<organism evidence="1 2">
    <name type="scientific">Rickenella mellea</name>
    <dbReference type="NCBI Taxonomy" id="50990"/>
    <lineage>
        <taxon>Eukaryota</taxon>
        <taxon>Fungi</taxon>
        <taxon>Dikarya</taxon>
        <taxon>Basidiomycota</taxon>
        <taxon>Agaricomycotina</taxon>
        <taxon>Agaricomycetes</taxon>
        <taxon>Hymenochaetales</taxon>
        <taxon>Rickenellaceae</taxon>
        <taxon>Rickenella</taxon>
    </lineage>
</organism>
<protein>
    <submittedName>
        <fullName evidence="1">Uncharacterized protein</fullName>
    </submittedName>
</protein>
<dbReference type="VEuPathDB" id="FungiDB:BD410DRAFT_721981"/>
<evidence type="ECO:0000313" key="2">
    <source>
        <dbReference type="Proteomes" id="UP000294933"/>
    </source>
</evidence>
<dbReference type="EMBL" id="ML170172">
    <property type="protein sequence ID" value="TDL22987.1"/>
    <property type="molecule type" value="Genomic_DNA"/>
</dbReference>
<dbReference type="InterPro" id="IPR011333">
    <property type="entry name" value="SKP1/BTB/POZ_sf"/>
</dbReference>
<dbReference type="Proteomes" id="UP000294933">
    <property type="component" value="Unassembled WGS sequence"/>
</dbReference>
<dbReference type="OrthoDB" id="2367075at2759"/>
<sequence>LLELHSPFFVREFTSPRLGSGQCRMGSEVNPLKLEGIQEGDFEIFLEVIYPRDYSNHGAFTMEQWVSILIVATKLQFPSIRDMALRHFDAEVSLTAVDHIVLGHKADIEKWLLPAYKELCEREESITLEEGRQLGVDDVVRIMQMRDKLSRSASPGCSWQDIQEKFGVYPIPDFPDAIPR</sequence>
<reference evidence="1 2" key="1">
    <citation type="submission" date="2018-06" db="EMBL/GenBank/DDBJ databases">
        <title>A transcriptomic atlas of mushroom development highlights an independent origin of complex multicellularity.</title>
        <authorList>
            <consortium name="DOE Joint Genome Institute"/>
            <person name="Krizsan K."/>
            <person name="Almasi E."/>
            <person name="Merenyi Z."/>
            <person name="Sahu N."/>
            <person name="Viragh M."/>
            <person name="Koszo T."/>
            <person name="Mondo S."/>
            <person name="Kiss B."/>
            <person name="Balint B."/>
            <person name="Kues U."/>
            <person name="Barry K."/>
            <person name="Hegedus J.C."/>
            <person name="Henrissat B."/>
            <person name="Johnson J."/>
            <person name="Lipzen A."/>
            <person name="Ohm R."/>
            <person name="Nagy I."/>
            <person name="Pangilinan J."/>
            <person name="Yan J."/>
            <person name="Xiong Y."/>
            <person name="Grigoriev I.V."/>
            <person name="Hibbett D.S."/>
            <person name="Nagy L.G."/>
        </authorList>
    </citation>
    <scope>NUCLEOTIDE SEQUENCE [LARGE SCALE GENOMIC DNA]</scope>
    <source>
        <strain evidence="1 2">SZMC22713</strain>
    </source>
</reference>
<dbReference type="STRING" id="50990.A0A4Y7Q5Q4"/>
<dbReference type="Gene3D" id="3.30.710.10">
    <property type="entry name" value="Potassium Channel Kv1.1, Chain A"/>
    <property type="match status" value="1"/>
</dbReference>
<keyword evidence="2" id="KW-1185">Reference proteome</keyword>
<feature type="non-terminal residue" evidence="1">
    <location>
        <position position="1"/>
    </location>
</feature>
<gene>
    <name evidence="1" type="ORF">BD410DRAFT_721981</name>
</gene>
<proteinExistence type="predicted"/>
<accession>A0A4Y7Q5Q4</accession>
<evidence type="ECO:0000313" key="1">
    <source>
        <dbReference type="EMBL" id="TDL22987.1"/>
    </source>
</evidence>
<dbReference type="SUPFAM" id="SSF54695">
    <property type="entry name" value="POZ domain"/>
    <property type="match status" value="1"/>
</dbReference>
<dbReference type="AlphaFoldDB" id="A0A4Y7Q5Q4"/>
<name>A0A4Y7Q5Q4_9AGAM</name>